<dbReference type="EMBL" id="JAAATY010000051">
    <property type="protein sequence ID" value="NRN71097.1"/>
    <property type="molecule type" value="Genomic_DNA"/>
</dbReference>
<dbReference type="Proteomes" id="UP000763557">
    <property type="component" value="Unassembled WGS sequence"/>
</dbReference>
<evidence type="ECO:0000256" key="1">
    <source>
        <dbReference type="ARBA" id="ARBA00001946"/>
    </source>
</evidence>
<keyword evidence="5" id="KW-0479">Metal-binding</keyword>
<dbReference type="NCBIfam" id="TIGR02144">
    <property type="entry name" value="LysX_arch"/>
    <property type="match status" value="1"/>
</dbReference>
<dbReference type="InterPro" id="IPR013815">
    <property type="entry name" value="ATP_grasp_subdomain_1"/>
</dbReference>
<keyword evidence="3 12" id="KW-0436">Ligase</keyword>
<keyword evidence="4" id="KW-0028">Amino-acid biosynthesis</keyword>
<keyword evidence="8" id="KW-0460">Magnesium</keyword>
<dbReference type="RefSeq" id="WP_173142278.1">
    <property type="nucleotide sequence ID" value="NZ_CBCSGW010000025.1"/>
</dbReference>
<dbReference type="Gene3D" id="3.40.50.20">
    <property type="match status" value="1"/>
</dbReference>
<protein>
    <submittedName>
        <fullName evidence="12">Alpha-aminoadipate--LysW ligase LysX</fullName>
    </submittedName>
</protein>
<organism evidence="12 13">
    <name type="scientific">Kibdelosporangium persicum</name>
    <dbReference type="NCBI Taxonomy" id="2698649"/>
    <lineage>
        <taxon>Bacteria</taxon>
        <taxon>Bacillati</taxon>
        <taxon>Actinomycetota</taxon>
        <taxon>Actinomycetes</taxon>
        <taxon>Pseudonocardiales</taxon>
        <taxon>Pseudonocardiaceae</taxon>
        <taxon>Kibdelosporangium</taxon>
    </lineage>
</organism>
<dbReference type="PANTHER" id="PTHR21621">
    <property type="entry name" value="RIBOSOMAL PROTEIN S6 MODIFICATION PROTEIN"/>
    <property type="match status" value="1"/>
</dbReference>
<keyword evidence="13" id="KW-1185">Reference proteome</keyword>
<dbReference type="NCBIfam" id="TIGR00768">
    <property type="entry name" value="rimK_fam"/>
    <property type="match status" value="1"/>
</dbReference>
<dbReference type="GO" id="GO:0016874">
    <property type="term" value="F:ligase activity"/>
    <property type="evidence" value="ECO:0007669"/>
    <property type="project" value="UniProtKB-KW"/>
</dbReference>
<sequence>MLSVLLSRLRVEEKALLEELDRRHVAYEVLDTRTLAFRLDELDLPYQGALCREVSHHRAHYAARLLEHAGVPVVNSAAAIALCGDKLLTTLALRRAGLPTPRTLVTLTAEAAIGELPSFGYPAVVKPVVGSWGRLAARLSDDEAAQGVLEHRAALPGAHQHITYIQQFVGRPGRDIRGLVAGEEVLGAVYRTATHWRTNTARDAVTSLCPVDADLEKILLDTAAAVGPGVYGIDVLEDADGALYVNEVNHTPEFHGAAEVLGTGLADRYVNYVLDQVKS</sequence>
<feature type="domain" description="ATP-grasp" evidence="11">
    <location>
        <begin position="90"/>
        <end position="274"/>
    </location>
</feature>
<dbReference type="Gene3D" id="3.30.470.20">
    <property type="entry name" value="ATP-grasp fold, B domain"/>
    <property type="match status" value="1"/>
</dbReference>
<comment type="caution">
    <text evidence="12">The sequence shown here is derived from an EMBL/GenBank/DDBJ whole genome shotgun (WGS) entry which is preliminary data.</text>
</comment>
<comment type="similarity">
    <text evidence="2">Belongs to the RimK family. LysX subfamily.</text>
</comment>
<name>A0ABX2FI66_9PSEU</name>
<evidence type="ECO:0000256" key="10">
    <source>
        <dbReference type="PROSITE-ProRule" id="PRU00409"/>
    </source>
</evidence>
<dbReference type="InterPro" id="IPR004666">
    <property type="entry name" value="Rp_bS6_RimK/Lys_biosynth_LsyX"/>
</dbReference>
<evidence type="ECO:0000256" key="8">
    <source>
        <dbReference type="ARBA" id="ARBA00022842"/>
    </source>
</evidence>
<evidence type="ECO:0000259" key="11">
    <source>
        <dbReference type="PROSITE" id="PS50975"/>
    </source>
</evidence>
<dbReference type="InterPro" id="IPR013651">
    <property type="entry name" value="ATP-grasp_RimK-type"/>
</dbReference>
<dbReference type="SUPFAM" id="SSF52440">
    <property type="entry name" value="PreATP-grasp domain"/>
    <property type="match status" value="1"/>
</dbReference>
<evidence type="ECO:0000313" key="13">
    <source>
        <dbReference type="Proteomes" id="UP000763557"/>
    </source>
</evidence>
<dbReference type="InterPro" id="IPR011870">
    <property type="entry name" value="LysX_arch"/>
</dbReference>
<keyword evidence="7 10" id="KW-0067">ATP-binding</keyword>
<evidence type="ECO:0000256" key="3">
    <source>
        <dbReference type="ARBA" id="ARBA00022598"/>
    </source>
</evidence>
<evidence type="ECO:0000256" key="7">
    <source>
        <dbReference type="ARBA" id="ARBA00022840"/>
    </source>
</evidence>
<comment type="cofactor">
    <cofactor evidence="1">
        <name>Mg(2+)</name>
        <dbReference type="ChEBI" id="CHEBI:18420"/>
    </cofactor>
</comment>
<gene>
    <name evidence="12" type="ORF">GC106_83720</name>
</gene>
<evidence type="ECO:0000256" key="6">
    <source>
        <dbReference type="ARBA" id="ARBA00022741"/>
    </source>
</evidence>
<keyword evidence="6 10" id="KW-0547">Nucleotide-binding</keyword>
<evidence type="ECO:0000256" key="2">
    <source>
        <dbReference type="ARBA" id="ARBA00006239"/>
    </source>
</evidence>
<dbReference type="InterPro" id="IPR016185">
    <property type="entry name" value="PreATP-grasp_dom_sf"/>
</dbReference>
<dbReference type="InterPro" id="IPR011761">
    <property type="entry name" value="ATP-grasp"/>
</dbReference>
<evidence type="ECO:0000313" key="12">
    <source>
        <dbReference type="EMBL" id="NRN71097.1"/>
    </source>
</evidence>
<dbReference type="Gene3D" id="3.30.1490.20">
    <property type="entry name" value="ATP-grasp fold, A domain"/>
    <property type="match status" value="1"/>
</dbReference>
<dbReference type="SUPFAM" id="SSF56059">
    <property type="entry name" value="Glutathione synthetase ATP-binding domain-like"/>
    <property type="match status" value="1"/>
</dbReference>
<dbReference type="Pfam" id="PF08443">
    <property type="entry name" value="RimK"/>
    <property type="match status" value="1"/>
</dbReference>
<dbReference type="PANTHER" id="PTHR21621:SF2">
    <property type="entry name" value="COENZYME GAMMA-F420-2:ALPHA-L-GLUTAMATE LIGASE"/>
    <property type="match status" value="1"/>
</dbReference>
<evidence type="ECO:0000256" key="4">
    <source>
        <dbReference type="ARBA" id="ARBA00022605"/>
    </source>
</evidence>
<dbReference type="PROSITE" id="PS50975">
    <property type="entry name" value="ATP_GRASP"/>
    <property type="match status" value="1"/>
</dbReference>
<evidence type="ECO:0000256" key="5">
    <source>
        <dbReference type="ARBA" id="ARBA00022723"/>
    </source>
</evidence>
<evidence type="ECO:0000256" key="9">
    <source>
        <dbReference type="ARBA" id="ARBA00029440"/>
    </source>
</evidence>
<reference evidence="12 13" key="1">
    <citation type="submission" date="2020-01" db="EMBL/GenBank/DDBJ databases">
        <title>Kibdelosporangium persica a novel Actinomycetes from a hot desert in Iran.</title>
        <authorList>
            <person name="Safaei N."/>
            <person name="Zaburannyi N."/>
            <person name="Mueller R."/>
            <person name="Wink J."/>
        </authorList>
    </citation>
    <scope>NUCLEOTIDE SEQUENCE [LARGE SCALE GENOMIC DNA]</scope>
    <source>
        <strain evidence="12 13">4NS15</strain>
    </source>
</reference>
<accession>A0ABX2FI66</accession>
<comment type="pathway">
    <text evidence="9">Amino-acid biosynthesis.</text>
</comment>
<dbReference type="Pfam" id="PF22626">
    <property type="entry name" value="LysX_preATP_grasp"/>
    <property type="match status" value="1"/>
</dbReference>
<dbReference type="InterPro" id="IPR054562">
    <property type="entry name" value="LysX/ArgX_preATP_grasp"/>
</dbReference>
<proteinExistence type="inferred from homology"/>